<reference evidence="1 2" key="1">
    <citation type="submission" date="2023-01" db="EMBL/GenBank/DDBJ databases">
        <title>Complete genome sequence of Muricauda aquimarina strain IFOP_LL357.</title>
        <authorList>
            <person name="Gajardo G."/>
            <person name="Ueki S."/>
            <person name="Maruyama F."/>
        </authorList>
    </citation>
    <scope>NUCLEOTIDE SEQUENCE [LARGE SCALE GENOMIC DNA]</scope>
    <source>
        <strain evidence="1 2">IFOP_LL357</strain>
    </source>
</reference>
<accession>A0AA48HDP5</accession>
<dbReference type="EMBL" id="AP027268">
    <property type="protein sequence ID" value="BDW92487.1"/>
    <property type="molecule type" value="Genomic_DNA"/>
</dbReference>
<gene>
    <name evidence="1" type="ORF">MACH07_13190</name>
</gene>
<protein>
    <submittedName>
        <fullName evidence="1">Uncharacterized protein</fullName>
    </submittedName>
</protein>
<organism evidence="1 2">
    <name type="scientific">Flagellimonas marinaquae</name>
    <dbReference type="NCBI Taxonomy" id="254955"/>
    <lineage>
        <taxon>Bacteria</taxon>
        <taxon>Pseudomonadati</taxon>
        <taxon>Bacteroidota</taxon>
        <taxon>Flavobacteriia</taxon>
        <taxon>Flavobacteriales</taxon>
        <taxon>Flavobacteriaceae</taxon>
        <taxon>Flagellimonas</taxon>
    </lineage>
</organism>
<keyword evidence="2" id="KW-1185">Reference proteome</keyword>
<dbReference type="AlphaFoldDB" id="A0AA48HDP5"/>
<dbReference type="Proteomes" id="UP001330184">
    <property type="component" value="Chromosome"/>
</dbReference>
<proteinExistence type="predicted"/>
<sequence length="57" mass="6881">MVDEMGLRKMLKLVTCNFLLYEYNLEVTLFTGTDVNNFLFYQYTAKTFFSMKYQKID</sequence>
<evidence type="ECO:0000313" key="1">
    <source>
        <dbReference type="EMBL" id="BDW92487.1"/>
    </source>
</evidence>
<name>A0AA48HDP5_9FLAO</name>
<evidence type="ECO:0000313" key="2">
    <source>
        <dbReference type="Proteomes" id="UP001330184"/>
    </source>
</evidence>